<evidence type="ECO:0000256" key="1">
    <source>
        <dbReference type="SAM" id="MobiDB-lite"/>
    </source>
</evidence>
<gene>
    <name evidence="2" type="ORF">BDCG_00715</name>
</gene>
<feature type="compositionally biased region" description="Polar residues" evidence="1">
    <location>
        <begin position="240"/>
        <end position="262"/>
    </location>
</feature>
<dbReference type="PANTHER" id="PTHR15272">
    <property type="entry name" value="CHROMATIN ASSEMBLY FACTOR 1 SUBUNIT A CAF-1 SUBUNIT A"/>
    <property type="match status" value="1"/>
</dbReference>
<name>A0ABM9YFL7_AJEDR</name>
<dbReference type="InterPro" id="IPR011009">
    <property type="entry name" value="Kinase-like_dom_sf"/>
</dbReference>
<dbReference type="GeneID" id="69023434"/>
<dbReference type="SUPFAM" id="SSF56112">
    <property type="entry name" value="Protein kinase-like (PK-like)"/>
    <property type="match status" value="1"/>
</dbReference>
<dbReference type="Proteomes" id="UP000002039">
    <property type="component" value="Unassembled WGS sequence"/>
</dbReference>
<keyword evidence="3" id="KW-1185">Reference proteome</keyword>
<feature type="region of interest" description="Disordered" evidence="1">
    <location>
        <begin position="1"/>
        <end position="103"/>
    </location>
</feature>
<reference evidence="3" key="1">
    <citation type="journal article" date="2015" name="PLoS Genet.">
        <title>The dynamic genome and transcriptome of the human fungal pathogen Blastomyces and close relative Emmonsia.</title>
        <authorList>
            <person name="Munoz J.F."/>
            <person name="Gauthier G.M."/>
            <person name="Desjardins C.A."/>
            <person name="Gallo J.E."/>
            <person name="Holder J."/>
            <person name="Sullivan T.D."/>
            <person name="Marty A.J."/>
            <person name="Carmen J.C."/>
            <person name="Chen Z."/>
            <person name="Ding L."/>
            <person name="Gujja S."/>
            <person name="Magrini V."/>
            <person name="Misas E."/>
            <person name="Mitreva M."/>
            <person name="Priest M."/>
            <person name="Saif S."/>
            <person name="Whiston E.A."/>
            <person name="Young S."/>
            <person name="Zeng Q."/>
            <person name="Goldman W.E."/>
            <person name="Mardis E.R."/>
            <person name="Taylor J.W."/>
            <person name="McEwen J.G."/>
            <person name="Clay O.K."/>
            <person name="Klein B.S."/>
            <person name="Cuomo C.A."/>
        </authorList>
    </citation>
    <scope>NUCLEOTIDE SEQUENCE [LARGE SCALE GENOMIC DNA]</scope>
    <source>
        <strain evidence="3">ER-3 / ATCC MYA-2586</strain>
    </source>
</reference>
<dbReference type="RefSeq" id="XP_045272003.1">
    <property type="nucleotide sequence ID" value="XM_045416225.1"/>
</dbReference>
<feature type="region of interest" description="Disordered" evidence="1">
    <location>
        <begin position="498"/>
        <end position="562"/>
    </location>
</feature>
<dbReference type="PANTHER" id="PTHR15272:SF0">
    <property type="entry name" value="CHROMATIN ASSEMBLY FACTOR 1 SUBUNIT A"/>
    <property type="match status" value="1"/>
</dbReference>
<proteinExistence type="predicted"/>
<evidence type="ECO:0000313" key="2">
    <source>
        <dbReference type="EMBL" id="EEQ83910.2"/>
    </source>
</evidence>
<feature type="region of interest" description="Disordered" evidence="1">
    <location>
        <begin position="240"/>
        <end position="288"/>
    </location>
</feature>
<dbReference type="Gene3D" id="1.10.510.10">
    <property type="entry name" value="Transferase(Phosphotransferase) domain 1"/>
    <property type="match status" value="1"/>
</dbReference>
<organism evidence="2 3">
    <name type="scientific">Ajellomyces dermatitidis (strain ER-3 / ATCC MYA-2586)</name>
    <name type="common">Blastomyces dermatitidis</name>
    <dbReference type="NCBI Taxonomy" id="559297"/>
    <lineage>
        <taxon>Eukaryota</taxon>
        <taxon>Fungi</taxon>
        <taxon>Dikarya</taxon>
        <taxon>Ascomycota</taxon>
        <taxon>Pezizomycotina</taxon>
        <taxon>Eurotiomycetes</taxon>
        <taxon>Eurotiomycetidae</taxon>
        <taxon>Onygenales</taxon>
        <taxon>Ajellomycetaceae</taxon>
        <taxon>Blastomyces</taxon>
    </lineage>
</organism>
<evidence type="ECO:0000313" key="3">
    <source>
        <dbReference type="Proteomes" id="UP000002039"/>
    </source>
</evidence>
<sequence length="799" mass="90669">MAHQDSGRLQEHELRQLLEEARQEKRQAEEKQRQAEEEKRQAEEEKRQAEGRQRQAEEEKRQAEEEKRQAEEEKRQAEEEKRQAEGRQRQAEEKKQRTEKQLLPTSLPQFLDACHTYLSVGLSSRINHRTGTQGNPENAESKLRPDKIREWTTFPKEQSRVWEDLFATDFVSEGHFTSLHTLKESSHELQVRSLGSELDLHYYQRYTVEDRVSSIIRQLHSNQDLRNLFNLKGQIQFENHGNTLSPENKYTESGISSSQQSPARKRHKKLDMDTPPETPTVRSRSSHPRADQFCVYNTGSDEEIPAYIVEYKAPHKLTKGIIEAGLVDMDVGEVIENVEEGDPMKVARWRVAACISQPFSYMIRAGLENCYLCTGEAFIFLHVDPDDPTTVYYYLSVPNDDVGETTGWVSGSNCDNKLHLTAIGQVLAFTLRALRTDPHDQSWRNRAEAMLKQWETPHDDILESDLEKSSEKLSDYKQNRWSRNEYIRISPVKTRLKGLAASSSCRPAETSTNWETSDDDSSGNGGYDPDSPSTRLTGRPSNIMVVMPPPKPGQGGSNTQSSGQKYCTQKCLLGLIRGGLLDKKCPNVASHGGGKRHAINQQELLESARAQILRKDDGPFGCESMHKHGLSAALFSFTHFMHGYSFVAKGTPVEFGYSLHEEKVYRSLRSIQGKRVPVCLGSVDISSRPLYYDGIARIGYLLFLSHAGRPIRLHEGLGISQSIREALLDIHGLGIRHCDAHDGNIFWNAENKGAMIIDFDRARISSQKRLLSKRVSKKRKRDDAAIFSRCLPNTQPAAS</sequence>
<feature type="compositionally biased region" description="Basic and acidic residues" evidence="1">
    <location>
        <begin position="1"/>
        <end position="100"/>
    </location>
</feature>
<dbReference type="EMBL" id="EQ999973">
    <property type="protein sequence ID" value="EEQ83910.2"/>
    <property type="molecule type" value="Genomic_DNA"/>
</dbReference>
<protein>
    <submittedName>
        <fullName evidence="2">Uncharacterized protein</fullName>
    </submittedName>
</protein>
<feature type="compositionally biased region" description="Polar residues" evidence="1">
    <location>
        <begin position="501"/>
        <end position="515"/>
    </location>
</feature>
<accession>A0ABM9YFL7</accession>